<dbReference type="NCBIfam" id="TIGR01488">
    <property type="entry name" value="HAD-SF-IB"/>
    <property type="match status" value="1"/>
</dbReference>
<dbReference type="SUPFAM" id="SSF56784">
    <property type="entry name" value="HAD-like"/>
    <property type="match status" value="1"/>
</dbReference>
<dbReference type="EMBL" id="FMAR01000014">
    <property type="protein sequence ID" value="SCC54750.1"/>
    <property type="molecule type" value="Genomic_DNA"/>
</dbReference>
<dbReference type="Pfam" id="PF12710">
    <property type="entry name" value="HAD"/>
    <property type="match status" value="1"/>
</dbReference>
<protein>
    <submittedName>
        <fullName evidence="1">HAD-superfamily subfamily IB hydrolase, TIGR01490</fullName>
    </submittedName>
</protein>
<name>A0A1C4FFQ7_9BACT</name>
<dbReference type="Gene3D" id="3.40.50.1000">
    <property type="entry name" value="HAD superfamily/HAD-like"/>
    <property type="match status" value="1"/>
</dbReference>
<dbReference type="AlphaFoldDB" id="A0A1C4FFQ7"/>
<dbReference type="InterPro" id="IPR050582">
    <property type="entry name" value="HAD-like_SerB"/>
</dbReference>
<proteinExistence type="predicted"/>
<dbReference type="InterPro" id="IPR036412">
    <property type="entry name" value="HAD-like_sf"/>
</dbReference>
<keyword evidence="1" id="KW-0378">Hydrolase</keyword>
<dbReference type="InterPro" id="IPR006385">
    <property type="entry name" value="HAD_hydro_SerB1"/>
</dbReference>
<keyword evidence="2" id="KW-1185">Reference proteome</keyword>
<gene>
    <name evidence="1" type="ORF">GA0116948_11417</name>
</gene>
<dbReference type="Gene3D" id="1.20.1440.100">
    <property type="entry name" value="SG protein - dephosphorylation function"/>
    <property type="match status" value="1"/>
</dbReference>
<evidence type="ECO:0000313" key="1">
    <source>
        <dbReference type="EMBL" id="SCC54750.1"/>
    </source>
</evidence>
<reference evidence="1 2" key="1">
    <citation type="submission" date="2016-08" db="EMBL/GenBank/DDBJ databases">
        <authorList>
            <person name="Seilhamer J.J."/>
        </authorList>
    </citation>
    <scope>NUCLEOTIDE SEQUENCE [LARGE SCALE GENOMIC DNA]</scope>
    <source>
        <strain evidence="1 2">A37T2</strain>
    </source>
</reference>
<accession>A0A1C4FFQ7</accession>
<dbReference type="RefSeq" id="WP_165798537.1">
    <property type="nucleotide sequence ID" value="NZ_FMAR01000014.1"/>
</dbReference>
<organism evidence="1 2">
    <name type="scientific">Chitinophaga costaii</name>
    <dbReference type="NCBI Taxonomy" id="1335309"/>
    <lineage>
        <taxon>Bacteria</taxon>
        <taxon>Pseudomonadati</taxon>
        <taxon>Bacteroidota</taxon>
        <taxon>Chitinophagia</taxon>
        <taxon>Chitinophagales</taxon>
        <taxon>Chitinophagaceae</taxon>
        <taxon>Chitinophaga</taxon>
    </lineage>
</organism>
<dbReference type="GO" id="GO:0016787">
    <property type="term" value="F:hydrolase activity"/>
    <property type="evidence" value="ECO:0007669"/>
    <property type="project" value="UniProtKB-KW"/>
</dbReference>
<evidence type="ECO:0000313" key="2">
    <source>
        <dbReference type="Proteomes" id="UP000242818"/>
    </source>
</evidence>
<dbReference type="PANTHER" id="PTHR43344">
    <property type="entry name" value="PHOSPHOSERINE PHOSPHATASE"/>
    <property type="match status" value="1"/>
</dbReference>
<dbReference type="NCBIfam" id="TIGR01490">
    <property type="entry name" value="HAD-SF-IB-hyp1"/>
    <property type="match status" value="1"/>
</dbReference>
<dbReference type="Proteomes" id="UP000242818">
    <property type="component" value="Unassembled WGS sequence"/>
</dbReference>
<sequence>MAGIAFFDFDGTITKHDTLFGIIRYAKGDEAFKQGMYKLLPSLIKFKLKIISAQEVKERVLTYFFKGMPLKEFREMCDDYGLRSQPVFIRSAARDAIVKHQAAGHRVIVVTASAEEWVRPFCLGMRVELIGSRLETDAEGRLTGKLSGLNCNGKEKVNRIKALVNLSDYSPIFAYGDSRGDRPMLALAGSNAVYKPFRY</sequence>
<dbReference type="InterPro" id="IPR023214">
    <property type="entry name" value="HAD_sf"/>
</dbReference>
<dbReference type="STRING" id="1335309.GA0116948_11417"/>